<reference evidence="2" key="1">
    <citation type="submission" date="2015-12" db="EMBL/GenBank/DDBJ databases">
        <title>De novo transcriptome assembly of four potential Pierce s Disease insect vectors from Arizona vineyards.</title>
        <authorList>
            <person name="Tassone E.E."/>
        </authorList>
    </citation>
    <scope>NUCLEOTIDE SEQUENCE</scope>
</reference>
<proteinExistence type="predicted"/>
<keyword evidence="1" id="KW-0732">Signal</keyword>
<accession>A0A1B6BXD0</accession>
<gene>
    <name evidence="2" type="ORF">g.45116</name>
</gene>
<feature type="signal peptide" evidence="1">
    <location>
        <begin position="1"/>
        <end position="15"/>
    </location>
</feature>
<dbReference type="AlphaFoldDB" id="A0A1B6BXD0"/>
<dbReference type="EMBL" id="GEDC01031377">
    <property type="protein sequence ID" value="JAS05921.1"/>
    <property type="molecule type" value="Transcribed_RNA"/>
</dbReference>
<sequence>MIFITLFFHFCAVLAFQPFHQRSPEVRSLINSLNLVRVSLYKAAYLSNRVYDSCIKIINSPTTSAEEKLEAVLKIVRADRMIPHIMTNFWKHQGYGSTSTPLNNLDKFVYRTVDSVEALLNATVPVEQKFEMAKQVLIDINSIKLEVRFMRLLDDYGFIDNIKEIKNMQLNPTAA</sequence>
<name>A0A1B6BXD0_9HEMI</name>
<organism evidence="2">
    <name type="scientific">Clastoptera arizonana</name>
    <name type="common">Arizona spittle bug</name>
    <dbReference type="NCBI Taxonomy" id="38151"/>
    <lineage>
        <taxon>Eukaryota</taxon>
        <taxon>Metazoa</taxon>
        <taxon>Ecdysozoa</taxon>
        <taxon>Arthropoda</taxon>
        <taxon>Hexapoda</taxon>
        <taxon>Insecta</taxon>
        <taxon>Pterygota</taxon>
        <taxon>Neoptera</taxon>
        <taxon>Paraneoptera</taxon>
        <taxon>Hemiptera</taxon>
        <taxon>Auchenorrhyncha</taxon>
        <taxon>Cercopoidea</taxon>
        <taxon>Clastopteridae</taxon>
        <taxon>Clastoptera</taxon>
    </lineage>
</organism>
<evidence type="ECO:0000256" key="1">
    <source>
        <dbReference type="SAM" id="SignalP"/>
    </source>
</evidence>
<protein>
    <submittedName>
        <fullName evidence="2">Uncharacterized protein</fullName>
    </submittedName>
</protein>
<feature type="chain" id="PRO_5013289145" evidence="1">
    <location>
        <begin position="16"/>
        <end position="175"/>
    </location>
</feature>
<evidence type="ECO:0000313" key="2">
    <source>
        <dbReference type="EMBL" id="JAS05921.1"/>
    </source>
</evidence>